<accession>A0ABS2P7A1</accession>
<keyword evidence="1" id="KW-0282">Flagellum</keyword>
<organism evidence="1 2">
    <name type="scientific">Geomicrobium sediminis</name>
    <dbReference type="NCBI Taxonomy" id="1347788"/>
    <lineage>
        <taxon>Bacteria</taxon>
        <taxon>Bacillati</taxon>
        <taxon>Bacillota</taxon>
        <taxon>Bacilli</taxon>
        <taxon>Bacillales</taxon>
        <taxon>Geomicrobium</taxon>
    </lineage>
</organism>
<keyword evidence="1" id="KW-0966">Cell projection</keyword>
<keyword evidence="1" id="KW-0969">Cilium</keyword>
<dbReference type="EMBL" id="JAFBEC010000001">
    <property type="protein sequence ID" value="MBM7631283.1"/>
    <property type="molecule type" value="Genomic_DNA"/>
</dbReference>
<reference evidence="1 2" key="1">
    <citation type="submission" date="2021-01" db="EMBL/GenBank/DDBJ databases">
        <title>Genomic Encyclopedia of Type Strains, Phase IV (KMG-IV): sequencing the most valuable type-strain genomes for metagenomic binning, comparative biology and taxonomic classification.</title>
        <authorList>
            <person name="Goeker M."/>
        </authorList>
    </citation>
    <scope>NUCLEOTIDE SEQUENCE [LARGE SCALE GENOMIC DNA]</scope>
    <source>
        <strain evidence="1 2">DSM 25540</strain>
    </source>
</reference>
<dbReference type="Proteomes" id="UP000741863">
    <property type="component" value="Unassembled WGS sequence"/>
</dbReference>
<sequence>MKTIRDLCPRCYQQEEAYFRRVSTFLRRRENRQSTIAETSSATGVSEQRILDYISQGRLQLIDLPNFEWSCYFCKVKTRYGKLCKSCEKQMSKDLAEHIEESDNKRKQTYFVRNDHDGRRS</sequence>
<comment type="caution">
    <text evidence="1">The sequence shown here is derived from an EMBL/GenBank/DDBJ whole genome shotgun (WGS) entry which is preliminary data.</text>
</comment>
<keyword evidence="2" id="KW-1185">Reference proteome</keyword>
<name>A0ABS2P7A1_9BACL</name>
<protein>
    <submittedName>
        <fullName evidence="1">Flagellar operon protein (TIGR03826 family)</fullName>
    </submittedName>
</protein>
<evidence type="ECO:0000313" key="2">
    <source>
        <dbReference type="Proteomes" id="UP000741863"/>
    </source>
</evidence>
<proteinExistence type="predicted"/>
<gene>
    <name evidence="1" type="ORF">JOD17_000374</name>
</gene>
<evidence type="ECO:0000313" key="1">
    <source>
        <dbReference type="EMBL" id="MBM7631283.1"/>
    </source>
</evidence>